<sequence length="217" mass="23482">MAKVIAPLHSAEARGRVSGLIYNTWRGLATCKGFKSPAQPRTSIQMLMRAYAVQMARTWGELNDTQRGLWNDYAVAHPDVDWTGSPKRLSGFNWYVRCNTRILRLAGTPITAPPAENGPDPLATFAAADGVLESVLTWVFANGAANRFWVYSVGPLSQGVQAKREKAVITLAGTASMQTITATNLGVGRYTFWGVTVNIETGLISVYNSDTADITAA</sequence>
<evidence type="ECO:0000313" key="1">
    <source>
        <dbReference type="EMBL" id="GAH35704.1"/>
    </source>
</evidence>
<name>X1G289_9ZZZZ</name>
<accession>X1G289</accession>
<organism evidence="1">
    <name type="scientific">marine sediment metagenome</name>
    <dbReference type="NCBI Taxonomy" id="412755"/>
    <lineage>
        <taxon>unclassified sequences</taxon>
        <taxon>metagenomes</taxon>
        <taxon>ecological metagenomes</taxon>
    </lineage>
</organism>
<dbReference type="EMBL" id="BARU01011990">
    <property type="protein sequence ID" value="GAH35704.1"/>
    <property type="molecule type" value="Genomic_DNA"/>
</dbReference>
<gene>
    <name evidence="1" type="ORF">S03H2_22303</name>
</gene>
<proteinExistence type="predicted"/>
<protein>
    <submittedName>
        <fullName evidence="1">Uncharacterized protein</fullName>
    </submittedName>
</protein>
<dbReference type="AlphaFoldDB" id="X1G289"/>
<comment type="caution">
    <text evidence="1">The sequence shown here is derived from an EMBL/GenBank/DDBJ whole genome shotgun (WGS) entry which is preliminary data.</text>
</comment>
<reference evidence="1" key="1">
    <citation type="journal article" date="2014" name="Front. Microbiol.">
        <title>High frequency of phylogenetically diverse reductive dehalogenase-homologous genes in deep subseafloor sedimentary metagenomes.</title>
        <authorList>
            <person name="Kawai M."/>
            <person name="Futagami T."/>
            <person name="Toyoda A."/>
            <person name="Takaki Y."/>
            <person name="Nishi S."/>
            <person name="Hori S."/>
            <person name="Arai W."/>
            <person name="Tsubouchi T."/>
            <person name="Morono Y."/>
            <person name="Uchiyama I."/>
            <person name="Ito T."/>
            <person name="Fujiyama A."/>
            <person name="Inagaki F."/>
            <person name="Takami H."/>
        </authorList>
    </citation>
    <scope>NUCLEOTIDE SEQUENCE</scope>
    <source>
        <strain evidence="1">Expedition CK06-06</strain>
    </source>
</reference>